<keyword evidence="3" id="KW-1185">Reference proteome</keyword>
<sequence>MASAEHIYRVIFHNQGKIYEIYARNISDGGLLGFVEIEELTFGERTQVVVDPAEEKLKSEFEGVKRTYVPMHSIVRVDEVEKEGTAKISEADGNVTPFPSSVYTPGHRTD</sequence>
<dbReference type="InterPro" id="IPR014949">
    <property type="entry name" value="DUF1820"/>
</dbReference>
<dbReference type="AlphaFoldDB" id="A0A557RFK7"/>
<dbReference type="RefSeq" id="WP_069134005.1">
    <property type="nucleotide sequence ID" value="NZ_VMKP01000004.1"/>
</dbReference>
<evidence type="ECO:0000313" key="3">
    <source>
        <dbReference type="Proteomes" id="UP000316688"/>
    </source>
</evidence>
<dbReference type="Proteomes" id="UP000316688">
    <property type="component" value="Unassembled WGS sequence"/>
</dbReference>
<reference evidence="2 3" key="1">
    <citation type="submission" date="2019-07" db="EMBL/GenBank/DDBJ databases">
        <title>Reclasification of Spiribacter aquaticus.</title>
        <authorList>
            <person name="Leon M.J."/>
            <person name="Sanchez-Porro C."/>
            <person name="Ventosa A."/>
        </authorList>
    </citation>
    <scope>NUCLEOTIDE SEQUENCE [LARGE SCALE GENOMIC DNA]</scope>
    <source>
        <strain evidence="2 3">SP30</strain>
    </source>
</reference>
<feature type="region of interest" description="Disordered" evidence="1">
    <location>
        <begin position="86"/>
        <end position="110"/>
    </location>
</feature>
<evidence type="ECO:0000313" key="2">
    <source>
        <dbReference type="EMBL" id="TVO63943.1"/>
    </source>
</evidence>
<gene>
    <name evidence="2" type="ORF">FPL11_09835</name>
</gene>
<evidence type="ECO:0000256" key="1">
    <source>
        <dbReference type="SAM" id="MobiDB-lite"/>
    </source>
</evidence>
<accession>A0A557RFK7</accession>
<comment type="caution">
    <text evidence="2">The sequence shown here is derived from an EMBL/GenBank/DDBJ whole genome shotgun (WGS) entry which is preliminary data.</text>
</comment>
<organism evidence="2 3">
    <name type="scientific">Spiribacter aquaticus</name>
    <dbReference type="NCBI Taxonomy" id="1935996"/>
    <lineage>
        <taxon>Bacteria</taxon>
        <taxon>Pseudomonadati</taxon>
        <taxon>Pseudomonadota</taxon>
        <taxon>Gammaproteobacteria</taxon>
        <taxon>Chromatiales</taxon>
        <taxon>Ectothiorhodospiraceae</taxon>
        <taxon>Spiribacter</taxon>
    </lineage>
</organism>
<protein>
    <submittedName>
        <fullName evidence="2">DUF1820 family protein</fullName>
    </submittedName>
</protein>
<dbReference type="EMBL" id="VMKP01000004">
    <property type="protein sequence ID" value="TVO63943.1"/>
    <property type="molecule type" value="Genomic_DNA"/>
</dbReference>
<dbReference type="Pfam" id="PF08850">
    <property type="entry name" value="DUF1820"/>
    <property type="match status" value="1"/>
</dbReference>
<proteinExistence type="predicted"/>
<name>A0A557RFK7_9GAMM</name>
<dbReference type="PIRSF" id="PIRSF028538">
    <property type="entry name" value="DUF1820"/>
    <property type="match status" value="1"/>
</dbReference>